<proteinExistence type="predicted"/>
<accession>U3TDX3</accession>
<dbReference type="PANTHER" id="PTHR48090:SF7">
    <property type="entry name" value="RFBJ PROTEIN"/>
    <property type="match status" value="1"/>
</dbReference>
<dbReference type="InterPro" id="IPR050256">
    <property type="entry name" value="Glycosyltransferase_2"/>
</dbReference>
<evidence type="ECO:0000313" key="4">
    <source>
        <dbReference type="Proteomes" id="UP000016887"/>
    </source>
</evidence>
<gene>
    <name evidence="3" type="ORF">ACAM_0761</name>
</gene>
<dbReference type="KEGG" id="acj:ACAM_0761"/>
<dbReference type="Proteomes" id="UP000016887">
    <property type="component" value="Chromosome"/>
</dbReference>
<dbReference type="GeneID" id="17110151"/>
<evidence type="ECO:0000256" key="1">
    <source>
        <dbReference type="SAM" id="Phobius"/>
    </source>
</evidence>
<dbReference type="SUPFAM" id="SSF53448">
    <property type="entry name" value="Nucleotide-diphospho-sugar transferases"/>
    <property type="match status" value="1"/>
</dbReference>
<dbReference type="eggNOG" id="arCOG00894">
    <property type="taxonomic scope" value="Archaea"/>
</dbReference>
<keyword evidence="1" id="KW-1133">Transmembrane helix</keyword>
<keyword evidence="1" id="KW-0812">Transmembrane</keyword>
<evidence type="ECO:0000259" key="2">
    <source>
        <dbReference type="Pfam" id="PF00535"/>
    </source>
</evidence>
<feature type="transmembrane region" description="Helical" evidence="1">
    <location>
        <begin position="226"/>
        <end position="249"/>
    </location>
</feature>
<dbReference type="InterPro" id="IPR001173">
    <property type="entry name" value="Glyco_trans_2-like"/>
</dbReference>
<feature type="domain" description="Glycosyltransferase 2-like" evidence="2">
    <location>
        <begin position="9"/>
        <end position="164"/>
    </location>
</feature>
<protein>
    <submittedName>
        <fullName evidence="3">Glycosyltransferase</fullName>
    </submittedName>
</protein>
<reference evidence="3 4" key="1">
    <citation type="journal article" date="2013" name="Appl. Environ. Microbiol.">
        <title>Variation of the Virus-Related Elements within Syntenic Genomes of the Hyperthermophilic Archaeon Aeropyrum.</title>
        <authorList>
            <person name="Daifuku T."/>
            <person name="Yoshida T."/>
            <person name="Kitamura T."/>
            <person name="Kawaichi S."/>
            <person name="Inoue T."/>
            <person name="Nomura K."/>
            <person name="Yoshida Y."/>
            <person name="Kuno S."/>
            <person name="Sako Y."/>
        </authorList>
    </citation>
    <scope>NUCLEOTIDE SEQUENCE [LARGE SCALE GENOMIC DNA]</scope>
    <source>
        <strain evidence="3 4">SY1</strain>
    </source>
</reference>
<dbReference type="EMBL" id="AP012489">
    <property type="protein sequence ID" value="BAN90230.1"/>
    <property type="molecule type" value="Genomic_DNA"/>
</dbReference>
<dbReference type="CDD" id="cd04179">
    <property type="entry name" value="DPM_DPG-synthase_like"/>
    <property type="match status" value="1"/>
</dbReference>
<organism evidence="3 4">
    <name type="scientific">Aeropyrum camini SY1 = JCM 12091</name>
    <dbReference type="NCBI Taxonomy" id="1198449"/>
    <lineage>
        <taxon>Archaea</taxon>
        <taxon>Thermoproteota</taxon>
        <taxon>Thermoprotei</taxon>
        <taxon>Desulfurococcales</taxon>
        <taxon>Desulfurococcaceae</taxon>
        <taxon>Aeropyrum</taxon>
    </lineage>
</organism>
<dbReference type="Pfam" id="PF00535">
    <property type="entry name" value="Glycos_transf_2"/>
    <property type="match status" value="1"/>
</dbReference>
<feature type="transmembrane region" description="Helical" evidence="1">
    <location>
        <begin position="255"/>
        <end position="282"/>
    </location>
</feature>
<dbReference type="InterPro" id="IPR029044">
    <property type="entry name" value="Nucleotide-diphossugar_trans"/>
</dbReference>
<evidence type="ECO:0000313" key="3">
    <source>
        <dbReference type="EMBL" id="BAN90230.1"/>
    </source>
</evidence>
<dbReference type="AlphaFoldDB" id="U3TDX3"/>
<dbReference type="GO" id="GO:0016740">
    <property type="term" value="F:transferase activity"/>
    <property type="evidence" value="ECO:0007669"/>
    <property type="project" value="UniProtKB-KW"/>
</dbReference>
<sequence>MSGKFNDLTIVIPTLNEAEAIGKVLEEILSKGIPRENIIVVDGGSTDGTIEIVKSKGIKLIIQEGKGKADAIRTVTKYVRAPYVILMDGDYTYPAEHIPELYEKIKQGYDLVIGARQYSENTQPFIYRLGNKILTKFFNMLFGVNLSDVLSGMYIVKTEILKELMFETRNFGIESEIVAHVVSTTKKVAEIPIRYRQRQGRKKLGVRHGFYIFKEMIRLAWRYNPTFLILILASSMFILALIIYINLIILYDVEYYVKILMGVMIILLGFQSLLLALLSLYIKSFEYRMMRRLAQ</sequence>
<keyword evidence="1" id="KW-0472">Membrane</keyword>
<keyword evidence="4" id="KW-1185">Reference proteome</keyword>
<dbReference type="PANTHER" id="PTHR48090">
    <property type="entry name" value="UNDECAPRENYL-PHOSPHATE 4-DEOXY-4-FORMAMIDO-L-ARABINOSE TRANSFERASE-RELATED"/>
    <property type="match status" value="1"/>
</dbReference>
<keyword evidence="3" id="KW-0808">Transferase</keyword>
<dbReference type="RefSeq" id="WP_022541503.1">
    <property type="nucleotide sequence ID" value="NC_022521.1"/>
</dbReference>
<name>U3TDX3_9CREN</name>
<dbReference type="STRING" id="1198449.ACAM_0761"/>
<dbReference type="Gene3D" id="3.90.550.10">
    <property type="entry name" value="Spore Coat Polysaccharide Biosynthesis Protein SpsA, Chain A"/>
    <property type="match status" value="1"/>
</dbReference>